<sequence length="158" mass="18371">MKAQRTNKLVYVHFNKHISSIDSKLEKRSIHMLNKYLRTKGQQQLLISKFQDEYNLDRTTFGLNLSERLEQQWNKVNVEVDEELPSAGRNEQGESSHQTSEQVGRETKAAPIKRRKEMKIDEDELNDDDFLSDEEAILTSMSLVSKQGKPYPKSTLMI</sequence>
<comment type="caution">
    <text evidence="2">The sequence shown here is derived from an EMBL/GenBank/DDBJ whole genome shotgun (WGS) entry which is preliminary data.</text>
</comment>
<proteinExistence type="predicted"/>
<organism evidence="2 3">
    <name type="scientific">Riccia fluitans</name>
    <dbReference type="NCBI Taxonomy" id="41844"/>
    <lineage>
        <taxon>Eukaryota</taxon>
        <taxon>Viridiplantae</taxon>
        <taxon>Streptophyta</taxon>
        <taxon>Embryophyta</taxon>
        <taxon>Marchantiophyta</taxon>
        <taxon>Marchantiopsida</taxon>
        <taxon>Marchantiidae</taxon>
        <taxon>Marchantiales</taxon>
        <taxon>Ricciaceae</taxon>
        <taxon>Riccia</taxon>
    </lineage>
</organism>
<keyword evidence="3" id="KW-1185">Reference proteome</keyword>
<feature type="compositionally biased region" description="Polar residues" evidence="1">
    <location>
        <begin position="93"/>
        <end position="102"/>
    </location>
</feature>
<name>A0ABD1XXU8_9MARC</name>
<feature type="region of interest" description="Disordered" evidence="1">
    <location>
        <begin position="80"/>
        <end position="127"/>
    </location>
</feature>
<evidence type="ECO:0000313" key="2">
    <source>
        <dbReference type="EMBL" id="KAL2613777.1"/>
    </source>
</evidence>
<gene>
    <name evidence="2" type="ORF">R1flu_025469</name>
</gene>
<dbReference type="Proteomes" id="UP001605036">
    <property type="component" value="Unassembled WGS sequence"/>
</dbReference>
<evidence type="ECO:0000256" key="1">
    <source>
        <dbReference type="SAM" id="MobiDB-lite"/>
    </source>
</evidence>
<dbReference type="EMBL" id="JBHFFA010000007">
    <property type="protein sequence ID" value="KAL2613777.1"/>
    <property type="molecule type" value="Genomic_DNA"/>
</dbReference>
<evidence type="ECO:0000313" key="3">
    <source>
        <dbReference type="Proteomes" id="UP001605036"/>
    </source>
</evidence>
<dbReference type="AlphaFoldDB" id="A0ABD1XXU8"/>
<accession>A0ABD1XXU8</accession>
<protein>
    <submittedName>
        <fullName evidence="2">Uncharacterized protein</fullName>
    </submittedName>
</protein>
<reference evidence="2 3" key="1">
    <citation type="submission" date="2024-09" db="EMBL/GenBank/DDBJ databases">
        <title>Chromosome-scale assembly of Riccia fluitans.</title>
        <authorList>
            <person name="Paukszto L."/>
            <person name="Sawicki J."/>
            <person name="Karawczyk K."/>
            <person name="Piernik-Szablinska J."/>
            <person name="Szczecinska M."/>
            <person name="Mazdziarz M."/>
        </authorList>
    </citation>
    <scope>NUCLEOTIDE SEQUENCE [LARGE SCALE GENOMIC DNA]</scope>
    <source>
        <strain evidence="2">Rf_01</strain>
        <tissue evidence="2">Aerial parts of the thallus</tissue>
    </source>
</reference>